<dbReference type="PROSITE" id="PS00108">
    <property type="entry name" value="PROTEIN_KINASE_ST"/>
    <property type="match status" value="1"/>
</dbReference>
<keyword evidence="10" id="KW-1133">Transmembrane helix</keyword>
<comment type="catalytic activity">
    <reaction evidence="7">
        <text>L-threonyl-[protein] + ATP = O-phospho-L-threonyl-[protein] + ADP + H(+)</text>
        <dbReference type="Rhea" id="RHEA:46608"/>
        <dbReference type="Rhea" id="RHEA-COMP:11060"/>
        <dbReference type="Rhea" id="RHEA-COMP:11605"/>
        <dbReference type="ChEBI" id="CHEBI:15378"/>
        <dbReference type="ChEBI" id="CHEBI:30013"/>
        <dbReference type="ChEBI" id="CHEBI:30616"/>
        <dbReference type="ChEBI" id="CHEBI:61977"/>
        <dbReference type="ChEBI" id="CHEBI:456216"/>
        <dbReference type="EC" id="2.7.11.1"/>
    </reaction>
</comment>
<feature type="domain" description="Protein kinase" evidence="11">
    <location>
        <begin position="14"/>
        <end position="275"/>
    </location>
</feature>
<feature type="domain" description="PASTA" evidence="12">
    <location>
        <begin position="493"/>
        <end position="559"/>
    </location>
</feature>
<dbReference type="Gene3D" id="3.30.200.20">
    <property type="entry name" value="Phosphorylase Kinase, domain 1"/>
    <property type="match status" value="1"/>
</dbReference>
<reference evidence="13 14" key="1">
    <citation type="submission" date="2017-09" db="EMBL/GenBank/DDBJ databases">
        <title>Bacterial strain isolated from the female urinary microbiota.</title>
        <authorList>
            <person name="Thomas-White K."/>
            <person name="Kumar N."/>
            <person name="Forster S."/>
            <person name="Putonti C."/>
            <person name="Lawley T."/>
            <person name="Wolfe A.J."/>
        </authorList>
    </citation>
    <scope>NUCLEOTIDE SEQUENCE [LARGE SCALE GENOMIC DNA]</scope>
    <source>
        <strain evidence="13 14">UMB0908</strain>
    </source>
</reference>
<dbReference type="EC" id="2.7.11.1" evidence="1"/>
<evidence type="ECO:0000259" key="11">
    <source>
        <dbReference type="PROSITE" id="PS50011"/>
    </source>
</evidence>
<dbReference type="PANTHER" id="PTHR43289:SF34">
    <property type="entry name" value="SERINE_THREONINE-PROTEIN KINASE YBDM-RELATED"/>
    <property type="match status" value="1"/>
</dbReference>
<dbReference type="Pfam" id="PF03793">
    <property type="entry name" value="PASTA"/>
    <property type="match status" value="4"/>
</dbReference>
<name>A0A2N6SWE5_9CORY</name>
<evidence type="ECO:0000259" key="12">
    <source>
        <dbReference type="PROSITE" id="PS51178"/>
    </source>
</evidence>
<comment type="caution">
    <text evidence="13">The sequence shown here is derived from an EMBL/GenBank/DDBJ whole genome shotgun (WGS) entry which is preliminary data.</text>
</comment>
<proteinExistence type="predicted"/>
<dbReference type="CDD" id="cd14014">
    <property type="entry name" value="STKc_PknB_like"/>
    <property type="match status" value="1"/>
</dbReference>
<feature type="compositionally biased region" description="Basic and acidic residues" evidence="9">
    <location>
        <begin position="807"/>
        <end position="820"/>
    </location>
</feature>
<keyword evidence="2 13" id="KW-0723">Serine/threonine-protein kinase</keyword>
<feature type="transmembrane region" description="Helical" evidence="10">
    <location>
        <begin position="470"/>
        <end position="491"/>
    </location>
</feature>
<accession>A0A2N6SWE5</accession>
<dbReference type="CDD" id="cd06577">
    <property type="entry name" value="PASTA_pknB"/>
    <property type="match status" value="5"/>
</dbReference>
<comment type="catalytic activity">
    <reaction evidence="8">
        <text>L-seryl-[protein] + ATP = O-phospho-L-seryl-[protein] + ADP + H(+)</text>
        <dbReference type="Rhea" id="RHEA:17989"/>
        <dbReference type="Rhea" id="RHEA-COMP:9863"/>
        <dbReference type="Rhea" id="RHEA-COMP:11604"/>
        <dbReference type="ChEBI" id="CHEBI:15378"/>
        <dbReference type="ChEBI" id="CHEBI:29999"/>
        <dbReference type="ChEBI" id="CHEBI:30616"/>
        <dbReference type="ChEBI" id="CHEBI:83421"/>
        <dbReference type="ChEBI" id="CHEBI:456216"/>
        <dbReference type="EC" id="2.7.11.1"/>
    </reaction>
</comment>
<keyword evidence="5 13" id="KW-0418">Kinase</keyword>
<feature type="domain" description="PASTA" evidence="12">
    <location>
        <begin position="761"/>
        <end position="820"/>
    </location>
</feature>
<dbReference type="EMBL" id="PNHF01000030">
    <property type="protein sequence ID" value="PMC61388.1"/>
    <property type="molecule type" value="Genomic_DNA"/>
</dbReference>
<evidence type="ECO:0000256" key="7">
    <source>
        <dbReference type="ARBA" id="ARBA00047899"/>
    </source>
</evidence>
<evidence type="ECO:0000313" key="13">
    <source>
        <dbReference type="EMBL" id="PMC61388.1"/>
    </source>
</evidence>
<feature type="region of interest" description="Disordered" evidence="9">
    <location>
        <begin position="792"/>
        <end position="820"/>
    </location>
</feature>
<evidence type="ECO:0000256" key="2">
    <source>
        <dbReference type="ARBA" id="ARBA00022527"/>
    </source>
</evidence>
<dbReference type="Proteomes" id="UP000235363">
    <property type="component" value="Unassembled WGS sequence"/>
</dbReference>
<organism evidence="13 14">
    <name type="scientific">Corynebacterium xerosis</name>
    <dbReference type="NCBI Taxonomy" id="1725"/>
    <lineage>
        <taxon>Bacteria</taxon>
        <taxon>Bacillati</taxon>
        <taxon>Actinomycetota</taxon>
        <taxon>Actinomycetes</taxon>
        <taxon>Mycobacteriales</taxon>
        <taxon>Corynebacteriaceae</taxon>
        <taxon>Corynebacterium</taxon>
    </lineage>
</organism>
<dbReference type="PANTHER" id="PTHR43289">
    <property type="entry name" value="MITOGEN-ACTIVATED PROTEIN KINASE KINASE KINASE 20-RELATED"/>
    <property type="match status" value="1"/>
</dbReference>
<feature type="domain" description="PASTA" evidence="12">
    <location>
        <begin position="695"/>
        <end position="760"/>
    </location>
</feature>
<feature type="compositionally biased region" description="Basic and acidic residues" evidence="9">
    <location>
        <begin position="433"/>
        <end position="448"/>
    </location>
</feature>
<evidence type="ECO:0000256" key="8">
    <source>
        <dbReference type="ARBA" id="ARBA00048679"/>
    </source>
</evidence>
<dbReference type="InterPro" id="IPR000719">
    <property type="entry name" value="Prot_kinase_dom"/>
</dbReference>
<feature type="region of interest" description="Disordered" evidence="9">
    <location>
        <begin position="412"/>
        <end position="463"/>
    </location>
</feature>
<keyword evidence="3" id="KW-0808">Transferase</keyword>
<keyword evidence="10" id="KW-0812">Transmembrane</keyword>
<evidence type="ECO:0000256" key="9">
    <source>
        <dbReference type="SAM" id="MobiDB-lite"/>
    </source>
</evidence>
<evidence type="ECO:0000256" key="10">
    <source>
        <dbReference type="SAM" id="Phobius"/>
    </source>
</evidence>
<dbReference type="GO" id="GO:0004674">
    <property type="term" value="F:protein serine/threonine kinase activity"/>
    <property type="evidence" value="ECO:0007669"/>
    <property type="project" value="UniProtKB-KW"/>
</dbReference>
<evidence type="ECO:0000256" key="6">
    <source>
        <dbReference type="ARBA" id="ARBA00022840"/>
    </source>
</evidence>
<dbReference type="InterPro" id="IPR008271">
    <property type="entry name" value="Ser/Thr_kinase_AS"/>
</dbReference>
<dbReference type="SUPFAM" id="SSF56112">
    <property type="entry name" value="Protein kinase-like (PK-like)"/>
    <property type="match status" value="1"/>
</dbReference>
<dbReference type="AlphaFoldDB" id="A0A2N6SWE5"/>
<dbReference type="SUPFAM" id="SSF54184">
    <property type="entry name" value="Penicillin-binding protein 2x (pbp-2x), c-terminal domain"/>
    <property type="match status" value="1"/>
</dbReference>
<dbReference type="FunFam" id="1.10.510.10:FF:000021">
    <property type="entry name" value="Serine/threonine protein kinase"/>
    <property type="match status" value="1"/>
</dbReference>
<dbReference type="PROSITE" id="PS50011">
    <property type="entry name" value="PROTEIN_KINASE_DOM"/>
    <property type="match status" value="1"/>
</dbReference>
<dbReference type="GO" id="GO:0005524">
    <property type="term" value="F:ATP binding"/>
    <property type="evidence" value="ECO:0007669"/>
    <property type="project" value="UniProtKB-KW"/>
</dbReference>
<keyword evidence="4" id="KW-0547">Nucleotide-binding</keyword>
<evidence type="ECO:0000256" key="3">
    <source>
        <dbReference type="ARBA" id="ARBA00022679"/>
    </source>
</evidence>
<dbReference type="InterPro" id="IPR005543">
    <property type="entry name" value="PASTA_dom"/>
</dbReference>
<feature type="compositionally biased region" description="Pro residues" evidence="9">
    <location>
        <begin position="412"/>
        <end position="421"/>
    </location>
</feature>
<dbReference type="Gene3D" id="1.10.510.10">
    <property type="entry name" value="Transferase(Phosphotransferase) domain 1"/>
    <property type="match status" value="1"/>
</dbReference>
<keyword evidence="6" id="KW-0067">ATP-binding</keyword>
<feature type="domain" description="PASTA" evidence="12">
    <location>
        <begin position="627"/>
        <end position="694"/>
    </location>
</feature>
<dbReference type="SMART" id="SM00220">
    <property type="entry name" value="S_TKc"/>
    <property type="match status" value="1"/>
</dbReference>
<dbReference type="RefSeq" id="WP_102214329.1">
    <property type="nucleotide sequence ID" value="NZ_PNHF01000030.1"/>
</dbReference>
<protein>
    <recommendedName>
        <fullName evidence="1">non-specific serine/threonine protein kinase</fullName>
        <ecNumber evidence="1">2.7.11.1</ecNumber>
    </recommendedName>
</protein>
<sequence>MAEVSEGDVLDGRYRIGPLIAGGGMSSVHRATDLRLGRDVAAKVMDPRFVHDESFRVRFEREARAVARMADESLVNVYDQGSDPAGHVFLIMELVDGGTLRELLRERGPMPPHAAAAVLRPVLRALSLAHERSMVHRDIKPENVLISDSGKVKLADFGLVRAAADSKVTSNSVIVGTVGYLSPEQVTGAEVTPASDVYSTGVLLYELLTGTTPFSGDSSLAVALQRLNRDVPPPSEVIDGVPPEFDDLVAHACAREPGDRFASAAEFSAELDDVIDELGLPPFRVPAPVDSAAHRASHTRDDLDAPDPEDVRGTELFDGPPQPGLFGPHGRHGTNETRHDLPAAPLPLPGTFASPDAGDGHGEGYGEDYGDHADDPHGYGGAYDDRDDFAARPDATSVLPGVVPGAPGAVPGMPPGMPGQPPYRADVPAPRHAAPDHGDGGHDGHGERGATAARRQAGARDGRQRTRTGCAIWLIIALIATLGMGLGAWWLGSGRYGEVPSISGMTEQQAAAVVSEAGFDPVASQQYHDAVPQAQIIGTEPLAGTRAVKGAAVTVAVSLGRPTVPALPTDRSASRFSTMLRERTLVEATGDPMYSDSVPRGAILMTEPASGETVATGSTVTVHLSKGQAPVKVPDVVGLDVDDVRRVLEESGLTVAEVTEVFSADDDADAVLAITPEPGTGLARGSDVTLTVNNGIEIPDVSGLTIAEAREKLTAAGIAVRDVAETDDSPRKAGQVDSTSPAAGDLVEPNNATVDLKVSNRVEVPNILGAKISDARDRLEELGLKLKISGDASDNDRVYTQSPRSGSDAKRGDEVTVRGF</sequence>
<dbReference type="SMART" id="SM00740">
    <property type="entry name" value="PASTA"/>
    <property type="match status" value="4"/>
</dbReference>
<dbReference type="InterPro" id="IPR011009">
    <property type="entry name" value="Kinase-like_dom_sf"/>
</dbReference>
<gene>
    <name evidence="13" type="ORF">CJ204_11145</name>
</gene>
<dbReference type="PROSITE" id="PS51178">
    <property type="entry name" value="PASTA"/>
    <property type="match status" value="4"/>
</dbReference>
<evidence type="ECO:0000256" key="4">
    <source>
        <dbReference type="ARBA" id="ARBA00022741"/>
    </source>
</evidence>
<keyword evidence="10" id="KW-0472">Membrane</keyword>
<feature type="region of interest" description="Disordered" evidence="9">
    <location>
        <begin position="291"/>
        <end position="340"/>
    </location>
</feature>
<dbReference type="Pfam" id="PF00069">
    <property type="entry name" value="Pkinase"/>
    <property type="match status" value="1"/>
</dbReference>
<evidence type="ECO:0000256" key="5">
    <source>
        <dbReference type="ARBA" id="ARBA00022777"/>
    </source>
</evidence>
<evidence type="ECO:0000256" key="1">
    <source>
        <dbReference type="ARBA" id="ARBA00012513"/>
    </source>
</evidence>
<feature type="compositionally biased region" description="Basic and acidic residues" evidence="9">
    <location>
        <begin position="298"/>
        <end position="315"/>
    </location>
</feature>
<evidence type="ECO:0000313" key="14">
    <source>
        <dbReference type="Proteomes" id="UP000235363"/>
    </source>
</evidence>
<feature type="compositionally biased region" description="Basic and acidic residues" evidence="9">
    <location>
        <begin position="722"/>
        <end position="731"/>
    </location>
</feature>
<feature type="region of interest" description="Disordered" evidence="9">
    <location>
        <begin position="722"/>
        <end position="747"/>
    </location>
</feature>
<dbReference type="Gene3D" id="3.30.10.20">
    <property type="match status" value="5"/>
</dbReference>